<sequence>MTVIIELLPVALWIIAVVMAANIIGITVLRGRLFIPRSRRGPVNPVSWTMVMAHVASFVMAIVPFPVYALMAYTMDDDVRAFYERYALFGAIVVIVLVMSEIAAMYVQARHAMETEMDRRLGKAVRPQL</sequence>
<feature type="transmembrane region" description="Helical" evidence="1">
    <location>
        <begin position="12"/>
        <end position="29"/>
    </location>
</feature>
<keyword evidence="1" id="KW-0472">Membrane</keyword>
<gene>
    <name evidence="2" type="ORF">EMO91_06570</name>
</gene>
<protein>
    <recommendedName>
        <fullName evidence="4">C4-dicarboxylate ABC transporter</fullName>
    </recommendedName>
</protein>
<evidence type="ECO:0000313" key="2">
    <source>
        <dbReference type="EMBL" id="KAA8828098.1"/>
    </source>
</evidence>
<evidence type="ECO:0000313" key="3">
    <source>
        <dbReference type="Proteomes" id="UP000410049"/>
    </source>
</evidence>
<proteinExistence type="predicted"/>
<feature type="transmembrane region" description="Helical" evidence="1">
    <location>
        <begin position="86"/>
        <end position="107"/>
    </location>
</feature>
<accession>A0A5M9ZKP8</accession>
<reference evidence="2 3" key="1">
    <citation type="journal article" date="2019" name="Syst. Appl. Microbiol.">
        <title>Characterization of Bifidobacterium species in feaces of the Egyptian fruit bat: Description of B. vespertilionis sp. nov. and B. rousetti sp. nov.</title>
        <authorList>
            <person name="Modesto M."/>
            <person name="Satti M."/>
            <person name="Watanabe K."/>
            <person name="Puglisi E."/>
            <person name="Morelli L."/>
            <person name="Huang C.-H."/>
            <person name="Liou J.-S."/>
            <person name="Miyashita M."/>
            <person name="Tamura T."/>
            <person name="Saito S."/>
            <person name="Mori K."/>
            <person name="Huang L."/>
            <person name="Sciavilla P."/>
            <person name="Sandri C."/>
            <person name="Spiezio C."/>
            <person name="Vitali F."/>
            <person name="Cavalieri D."/>
            <person name="Perpetuini G."/>
            <person name="Tofalo R."/>
            <person name="Bonetti A."/>
            <person name="Arita M."/>
            <person name="Mattarelli P."/>
        </authorList>
    </citation>
    <scope>NUCLEOTIDE SEQUENCE [LARGE SCALE GENOMIC DNA]</scope>
    <source>
        <strain evidence="2 3">RST17</strain>
    </source>
</reference>
<feature type="transmembrane region" description="Helical" evidence="1">
    <location>
        <begin position="50"/>
        <end position="74"/>
    </location>
</feature>
<keyword evidence="1" id="KW-0812">Transmembrane</keyword>
<dbReference type="RefSeq" id="WP_150379264.1">
    <property type="nucleotide sequence ID" value="NZ_RZUH01000004.1"/>
</dbReference>
<keyword evidence="1" id="KW-1133">Transmembrane helix</keyword>
<evidence type="ECO:0000256" key="1">
    <source>
        <dbReference type="SAM" id="Phobius"/>
    </source>
</evidence>
<organism evidence="2 3">
    <name type="scientific">Bifidobacterium myosotis</name>
    <dbReference type="NCBI Taxonomy" id="1630166"/>
    <lineage>
        <taxon>Bacteria</taxon>
        <taxon>Bacillati</taxon>
        <taxon>Actinomycetota</taxon>
        <taxon>Actinomycetes</taxon>
        <taxon>Bifidobacteriales</taxon>
        <taxon>Bifidobacteriaceae</taxon>
        <taxon>Bifidobacterium</taxon>
    </lineage>
</organism>
<name>A0A5M9ZKP8_9BIFI</name>
<evidence type="ECO:0008006" key="4">
    <source>
        <dbReference type="Google" id="ProtNLM"/>
    </source>
</evidence>
<dbReference type="AlphaFoldDB" id="A0A5M9ZKP8"/>
<comment type="caution">
    <text evidence="2">The sequence shown here is derived from an EMBL/GenBank/DDBJ whole genome shotgun (WGS) entry which is preliminary data.</text>
</comment>
<dbReference type="Proteomes" id="UP000410049">
    <property type="component" value="Unassembled WGS sequence"/>
</dbReference>
<dbReference type="EMBL" id="RZUH01000004">
    <property type="protein sequence ID" value="KAA8828098.1"/>
    <property type="molecule type" value="Genomic_DNA"/>
</dbReference>